<dbReference type="Proteomes" id="UP000735302">
    <property type="component" value="Unassembled WGS sequence"/>
</dbReference>
<evidence type="ECO:0000313" key="2">
    <source>
        <dbReference type="Proteomes" id="UP000735302"/>
    </source>
</evidence>
<protein>
    <recommendedName>
        <fullName evidence="3">Sulfotransferase domain-containing protein</fullName>
    </recommendedName>
</protein>
<evidence type="ECO:0008006" key="3">
    <source>
        <dbReference type="Google" id="ProtNLM"/>
    </source>
</evidence>
<accession>A0AAV4CC45</accession>
<organism evidence="1 2">
    <name type="scientific">Plakobranchus ocellatus</name>
    <dbReference type="NCBI Taxonomy" id="259542"/>
    <lineage>
        <taxon>Eukaryota</taxon>
        <taxon>Metazoa</taxon>
        <taxon>Spiralia</taxon>
        <taxon>Lophotrochozoa</taxon>
        <taxon>Mollusca</taxon>
        <taxon>Gastropoda</taxon>
        <taxon>Heterobranchia</taxon>
        <taxon>Euthyneura</taxon>
        <taxon>Panpulmonata</taxon>
        <taxon>Sacoglossa</taxon>
        <taxon>Placobranchoidea</taxon>
        <taxon>Plakobranchidae</taxon>
        <taxon>Plakobranchus</taxon>
    </lineage>
</organism>
<dbReference type="EMBL" id="BLXT01006120">
    <property type="protein sequence ID" value="GFO29127.1"/>
    <property type="molecule type" value="Genomic_DNA"/>
</dbReference>
<name>A0AAV4CC45_9GAST</name>
<keyword evidence="2" id="KW-1185">Reference proteome</keyword>
<gene>
    <name evidence="1" type="ORF">PoB_005563200</name>
</gene>
<comment type="caution">
    <text evidence="1">The sequence shown here is derived from an EMBL/GenBank/DDBJ whole genome shotgun (WGS) entry which is preliminary data.</text>
</comment>
<dbReference type="AlphaFoldDB" id="A0AAV4CC45"/>
<sequence>MVYLSRDEKKISKYFIKETRYILFVRDVHSCLTSSYSLQAYCTQLEYRLTDSHFQKTEAVNTGLCKVGSHQLDCFKRTTKKMEKALHRSDMPNIQVPAPIIFFLALSFTPSSLQQSTREIWLGK</sequence>
<proteinExistence type="predicted"/>
<reference evidence="1 2" key="1">
    <citation type="journal article" date="2021" name="Elife">
        <title>Chloroplast acquisition without the gene transfer in kleptoplastic sea slugs, Plakobranchus ocellatus.</title>
        <authorList>
            <person name="Maeda T."/>
            <person name="Takahashi S."/>
            <person name="Yoshida T."/>
            <person name="Shimamura S."/>
            <person name="Takaki Y."/>
            <person name="Nagai Y."/>
            <person name="Toyoda A."/>
            <person name="Suzuki Y."/>
            <person name="Arimoto A."/>
            <person name="Ishii H."/>
            <person name="Satoh N."/>
            <person name="Nishiyama T."/>
            <person name="Hasebe M."/>
            <person name="Maruyama T."/>
            <person name="Minagawa J."/>
            <person name="Obokata J."/>
            <person name="Shigenobu S."/>
        </authorList>
    </citation>
    <scope>NUCLEOTIDE SEQUENCE [LARGE SCALE GENOMIC DNA]</scope>
</reference>
<evidence type="ECO:0000313" key="1">
    <source>
        <dbReference type="EMBL" id="GFO29127.1"/>
    </source>
</evidence>